<sequence>GSRRGSQEAAARRPPNLGTLGNHLGSPNGRPLAQTPLWQRPPTHTHTLPHPPSLPAQQHGSARLCCHLAPAALPQPSLPAPFLAGAREFPSQLTAWSPAAGGLPPPSPRGLSSLTALGTGGQGAVPELPTHLPYTRAPQRQPDPRPSPSPGSFLPRGRAGWLGSDRRVSWVLLRAQSGAELPRGPRSPQPPPPFQSSGSSTNLPRK</sequence>
<reference evidence="2" key="2">
    <citation type="submission" date="2025-09" db="UniProtKB">
        <authorList>
            <consortium name="Ensembl"/>
        </authorList>
    </citation>
    <scope>IDENTIFICATION</scope>
</reference>
<organism evidence="2 3">
    <name type="scientific">Chelydra serpentina</name>
    <name type="common">Snapping turtle</name>
    <name type="synonym">Testudo serpentina</name>
    <dbReference type="NCBI Taxonomy" id="8475"/>
    <lineage>
        <taxon>Eukaryota</taxon>
        <taxon>Metazoa</taxon>
        <taxon>Chordata</taxon>
        <taxon>Craniata</taxon>
        <taxon>Vertebrata</taxon>
        <taxon>Euteleostomi</taxon>
        <taxon>Archelosauria</taxon>
        <taxon>Testudinata</taxon>
        <taxon>Testudines</taxon>
        <taxon>Cryptodira</taxon>
        <taxon>Durocryptodira</taxon>
        <taxon>Americhelydia</taxon>
        <taxon>Chelydroidea</taxon>
        <taxon>Chelydridae</taxon>
        <taxon>Chelydra</taxon>
    </lineage>
</organism>
<evidence type="ECO:0000313" key="2">
    <source>
        <dbReference type="Ensembl" id="ENSCSRP00000018624.1"/>
    </source>
</evidence>
<evidence type="ECO:0000313" key="3">
    <source>
        <dbReference type="Proteomes" id="UP000694403"/>
    </source>
</evidence>
<dbReference type="Ensembl" id="ENSCSRT00000019479.1">
    <property type="protein sequence ID" value="ENSCSRP00000018624.1"/>
    <property type="gene ID" value="ENSCSRG00000014250.1"/>
</dbReference>
<feature type="region of interest" description="Disordered" evidence="1">
    <location>
        <begin position="1"/>
        <end position="59"/>
    </location>
</feature>
<feature type="region of interest" description="Disordered" evidence="1">
    <location>
        <begin position="96"/>
        <end position="160"/>
    </location>
</feature>
<dbReference type="AlphaFoldDB" id="A0A8C3XRF4"/>
<name>A0A8C3XRF4_CHESE</name>
<accession>A0A8C3XRF4</accession>
<reference evidence="2" key="1">
    <citation type="submission" date="2025-08" db="UniProtKB">
        <authorList>
            <consortium name="Ensembl"/>
        </authorList>
    </citation>
    <scope>IDENTIFICATION</scope>
</reference>
<evidence type="ECO:0000256" key="1">
    <source>
        <dbReference type="SAM" id="MobiDB-lite"/>
    </source>
</evidence>
<feature type="region of interest" description="Disordered" evidence="1">
    <location>
        <begin position="178"/>
        <end position="206"/>
    </location>
</feature>
<protein>
    <submittedName>
        <fullName evidence="2">Uncharacterized protein</fullName>
    </submittedName>
</protein>
<keyword evidence="3" id="KW-1185">Reference proteome</keyword>
<feature type="compositionally biased region" description="Pro residues" evidence="1">
    <location>
        <begin position="185"/>
        <end position="194"/>
    </location>
</feature>
<dbReference type="Proteomes" id="UP000694403">
    <property type="component" value="Unplaced"/>
</dbReference>
<proteinExistence type="predicted"/>